<dbReference type="InterPro" id="IPR044046">
    <property type="entry name" value="E3_ligase_UBR-like_C"/>
</dbReference>
<dbReference type="FunFam" id="2.10.110.30:FF:000002">
    <property type="entry name" value="Putative e3 ubiquitin-protein ligase ubr3"/>
    <property type="match status" value="1"/>
</dbReference>
<evidence type="ECO:0000256" key="1">
    <source>
        <dbReference type="ARBA" id="ARBA00000900"/>
    </source>
</evidence>
<keyword evidence="4 10" id="KW-0479">Metal-binding</keyword>
<feature type="zinc finger region" description="UBR-type" evidence="9">
    <location>
        <begin position="224"/>
        <end position="294"/>
    </location>
</feature>
<comment type="pathway">
    <text evidence="2 10">Protein modification; protein ubiquitination.</text>
</comment>
<feature type="compositionally biased region" description="Basic and acidic residues" evidence="11">
    <location>
        <begin position="1169"/>
        <end position="1178"/>
    </location>
</feature>
<organism evidence="13 14">
    <name type="scientific">Cyanidium caldarium</name>
    <name type="common">Red alga</name>
    <dbReference type="NCBI Taxonomy" id="2771"/>
    <lineage>
        <taxon>Eukaryota</taxon>
        <taxon>Rhodophyta</taxon>
        <taxon>Bangiophyceae</taxon>
        <taxon>Cyanidiales</taxon>
        <taxon>Cyanidiaceae</taxon>
        <taxon>Cyanidium</taxon>
    </lineage>
</organism>
<evidence type="ECO:0000256" key="3">
    <source>
        <dbReference type="ARBA" id="ARBA00022679"/>
    </source>
</evidence>
<keyword evidence="5 10" id="KW-0863">Zinc-finger</keyword>
<dbReference type="GO" id="GO:0000151">
    <property type="term" value="C:ubiquitin ligase complex"/>
    <property type="evidence" value="ECO:0007669"/>
    <property type="project" value="TreeGrafter"/>
</dbReference>
<dbReference type="Pfam" id="PF22960">
    <property type="entry name" value="WHD_UBR1"/>
    <property type="match status" value="1"/>
</dbReference>
<evidence type="ECO:0000256" key="4">
    <source>
        <dbReference type="ARBA" id="ARBA00022723"/>
    </source>
</evidence>
<proteinExistence type="inferred from homology"/>
<keyword evidence="6 10" id="KW-0833">Ubl conjugation pathway</keyword>
<reference evidence="13 14" key="1">
    <citation type="submission" date="2022-07" db="EMBL/GenBank/DDBJ databases">
        <title>Genome-wide signatures of adaptation to extreme environments.</title>
        <authorList>
            <person name="Cho C.H."/>
            <person name="Yoon H.S."/>
        </authorList>
    </citation>
    <scope>NUCLEOTIDE SEQUENCE [LARGE SCALE GENOMIC DNA]</scope>
    <source>
        <strain evidence="13 14">DBV 063 E5</strain>
    </source>
</reference>
<evidence type="ECO:0000256" key="6">
    <source>
        <dbReference type="ARBA" id="ARBA00022786"/>
    </source>
</evidence>
<feature type="region of interest" description="Disordered" evidence="11">
    <location>
        <begin position="1270"/>
        <end position="1331"/>
    </location>
</feature>
<name>A0AAV9IUA9_CYACA</name>
<evidence type="ECO:0000313" key="14">
    <source>
        <dbReference type="Proteomes" id="UP001301350"/>
    </source>
</evidence>
<dbReference type="CDD" id="cd19673">
    <property type="entry name" value="UBR-box_UBR3"/>
    <property type="match status" value="1"/>
</dbReference>
<dbReference type="PROSITE" id="PS51157">
    <property type="entry name" value="ZF_UBR"/>
    <property type="match status" value="1"/>
</dbReference>
<keyword evidence="14" id="KW-1185">Reference proteome</keyword>
<feature type="compositionally biased region" description="Basic and acidic residues" evidence="11">
    <location>
        <begin position="1305"/>
        <end position="1318"/>
    </location>
</feature>
<dbReference type="EC" id="2.3.2.27" evidence="10"/>
<dbReference type="PANTHER" id="PTHR21497">
    <property type="entry name" value="UBIQUITIN LIGASE E3 ALPHA-RELATED"/>
    <property type="match status" value="1"/>
</dbReference>
<dbReference type="Gene3D" id="2.10.110.30">
    <property type="match status" value="1"/>
</dbReference>
<comment type="similarity">
    <text evidence="8 10">Belongs to the E3 ubiquitin-protein ligase UBR1-like family.</text>
</comment>
<keyword evidence="3 10" id="KW-0808">Transferase</keyword>
<dbReference type="GO" id="GO:0071596">
    <property type="term" value="P:ubiquitin-dependent protein catabolic process via the N-end rule pathway"/>
    <property type="evidence" value="ECO:0007669"/>
    <property type="project" value="UniProtKB-UniRule"/>
</dbReference>
<dbReference type="InterPro" id="IPR003126">
    <property type="entry name" value="Znf_UBR"/>
</dbReference>
<evidence type="ECO:0000256" key="10">
    <source>
        <dbReference type="RuleBase" id="RU366018"/>
    </source>
</evidence>
<dbReference type="GO" id="GO:0008270">
    <property type="term" value="F:zinc ion binding"/>
    <property type="evidence" value="ECO:0007669"/>
    <property type="project" value="UniProtKB-UniRule"/>
</dbReference>
<feature type="compositionally biased region" description="Low complexity" evidence="11">
    <location>
        <begin position="1290"/>
        <end position="1301"/>
    </location>
</feature>
<feature type="compositionally biased region" description="Basic and acidic residues" evidence="11">
    <location>
        <begin position="1"/>
        <end position="13"/>
    </location>
</feature>
<dbReference type="Proteomes" id="UP001301350">
    <property type="component" value="Unassembled WGS sequence"/>
</dbReference>
<feature type="domain" description="UBR-type" evidence="12">
    <location>
        <begin position="224"/>
        <end position="294"/>
    </location>
</feature>
<protein>
    <recommendedName>
        <fullName evidence="10">E3 ubiquitin-protein ligase</fullName>
        <ecNumber evidence="10">2.3.2.27</ecNumber>
    </recommendedName>
</protein>
<dbReference type="InterPro" id="IPR055194">
    <property type="entry name" value="UBR1-like_WH"/>
</dbReference>
<dbReference type="EMBL" id="JANCYW010000006">
    <property type="protein sequence ID" value="KAK4535744.1"/>
    <property type="molecule type" value="Genomic_DNA"/>
</dbReference>
<dbReference type="Pfam" id="PF18995">
    <property type="entry name" value="PRT6_C"/>
    <property type="match status" value="1"/>
</dbReference>
<evidence type="ECO:0000256" key="5">
    <source>
        <dbReference type="ARBA" id="ARBA00022771"/>
    </source>
</evidence>
<dbReference type="PANTHER" id="PTHR21497:SF24">
    <property type="entry name" value="E3 UBIQUITIN-PROTEIN LIGASE UBR1"/>
    <property type="match status" value="1"/>
</dbReference>
<evidence type="ECO:0000256" key="2">
    <source>
        <dbReference type="ARBA" id="ARBA00004906"/>
    </source>
</evidence>
<dbReference type="GO" id="GO:0005737">
    <property type="term" value="C:cytoplasm"/>
    <property type="evidence" value="ECO:0007669"/>
    <property type="project" value="TreeGrafter"/>
</dbReference>
<evidence type="ECO:0000313" key="13">
    <source>
        <dbReference type="EMBL" id="KAK4535744.1"/>
    </source>
</evidence>
<keyword evidence="7 10" id="KW-0862">Zinc</keyword>
<comment type="function">
    <text evidence="10">Ubiquitin ligase protein which is a component of the N-end rule pathway. Recognizes and binds to proteins bearing specific N-terminal residues that are destabilizing according to the N-end rule, leading to their ubiquitination and subsequent degradation.</text>
</comment>
<sequence>MCPLKEKKVDKSRHAQSSSVEDVSVGEKRARSAPSRPPLPELLGPWRDGPEHQRRQLQRLPEAMCSRWRALLEQQNGEANVFADVLEEVLATDARAGSDEPERTVDSPRLRQYLLVVSVVLTALAGARYESVSELDEETGSPVRWLKVVEHVRVPLYVEGAPCFEAPPEWPRLPTPPADAVAIPLVIEGELPPPALPTTANSWPAEKLFSYALPTLTQLVGGSTVCGKVWSANELAYKCRTCERDPTCAICVECFRDGHHQGHEFLMIKTGGGCCDCGDAQAWDVRGFCRRHRGAASEDDQVLNALQPAELKRAVQQVAEALSAQIAMRLRGLEAVGAQLRPERFMSRAWLRQEVERPLLQVGHLCGLLTALCRAGNAPLRMVGMAAFDSTAVPQLVDYDMHRCMLHAFKNASPRAAANAGESGERLGAEDGRICQAGYDHPVWGVSPQYAGVQKAAYKLLFNLVLDLTCKRQFVTLLAQRYVRMTSLAMRAADAQRPARVSPTAFLDHFSVQLLTVPALVPLMTGTGRRALLRQVAAALRRCLGGQRTRRLSLSAFLDEHQRVVYRILYDLRYILTHPEAAEHALYHDRDLWTLLLQDTFVLLQYAEPMRRQTGAHIEFENEAWMSTLSFELELQNLAECWVRGFRRAATAQQRSKLESVFGKLLMLARDRAAHPPKPVGESAISVHLPLHRLGARMLADGLARQPSSEWLLRAFPTAERGVSIARDPVRIQVLMAQVQAGMWRRNGLTMARLAALYRSRYCCSWYLDLDLFLLQALAACWPEALVQLAMQEFQVDTDDDDQHVDKSSSASSPPREDCLALLVWIVSDRHRCGMDAEQVIRQCVVQKLAAEGGQCPFSELSRSALSEMAAAGEERLSNVSEAQVSAVVTQVATFHRPQGVEQGVYRLRESAWRCFDPFYARYSRRDREDAQEAYDQYRRARHMPLNRVPEASLAERPLYACFHRLGEVSAAALPSLIAPTLEAFSETRTPGSRWSERAVVLASYLLLCGAEMGAITAAALSAGQWERWSQAARAIDGLSPCYARLREYLGGGNEVDSMGSESTGKPLDATVSSITSATASDTETARRREAIRTRQAALLERMRQQQQRFLQHNPDAALAEPSPSESAPSADEELVCALCHEPPSGGMDGRLCWLALAQRTTLLEEDAQRRLSGREPRVSASPRARPPEWEVAATAAATAGRQAAQLSWPLTAAAMFTENGTAMMMPPPPPPPLFVPDAAAANAQVAEVLAAADVDIEDSDVDIAVDFLDTDESGDEHARDEDDDDNDDLISLPSPTAAPATPIPERDIIEQRRRPPEGEGAYPRPDLRLAGEGAHEDTLYERLLENARQMVERAWHTWSGMVSGRASPSRRSAVSTSGALPDHLGAQVAVYTQSLRAIDLPSLLTPPLRRTNEGRRDGRPRRRSEVMLLFCGHALHYACYQRYRATLAGRVFAAGAVPISAADQEFLCPGCRRVANTIVPLSLSAVQEADMAETGWDLAAVVRRGPPVNAASASAVAAASGAADIFPAALPPSLYAHEWQLPGAMSDAERQAQQLVRLVGTTLATSEIAMRRHVGDEEETRPPQLRLSAARRRHLSALVAVAREHFARYHPWTAHWLWQLTGLSALTGGTDPQQAWEHLRLELLNGLRTRTEGVEGADVDGAAADLAEWLERAPSRLDGWWLLLHAVLSWPAMLDAITVKALVRIGYVLVLAGCGALGDGGVDRAAVLLYLRRAALLFLVTGLPVPTAAMEDGDCWLSDCPRELHRLFDLPIPTADGEVLLPEQWQSASAENDCVERQLLQVVAGGRPFRAAPRDTDMALWRPRLVRLPPEYPTLLEQYAPVLKQSSRLAEASICLICGLLMSGRQYGGRATSAEGSGAGGGAAPTDPFTHARLVHAGFGLALVLRRTQVLMIRERRAACFLSPYLDAHGEEDVDFRRGRVLTLSHHRMEYLQDLYVSQGLDHDTRMLSASQMIL</sequence>
<feature type="region of interest" description="Disordered" evidence="11">
    <location>
        <begin position="1"/>
        <end position="55"/>
    </location>
</feature>
<evidence type="ECO:0000256" key="9">
    <source>
        <dbReference type="PROSITE-ProRule" id="PRU00508"/>
    </source>
</evidence>
<comment type="catalytic activity">
    <reaction evidence="1 10">
        <text>S-ubiquitinyl-[E2 ubiquitin-conjugating enzyme]-L-cysteine + [acceptor protein]-L-lysine = [E2 ubiquitin-conjugating enzyme]-L-cysteine + N(6)-ubiquitinyl-[acceptor protein]-L-lysine.</text>
        <dbReference type="EC" id="2.3.2.27"/>
    </reaction>
</comment>
<evidence type="ECO:0000256" key="8">
    <source>
        <dbReference type="ARBA" id="ARBA00046341"/>
    </source>
</evidence>
<feature type="region of interest" description="Disordered" evidence="11">
    <location>
        <begin position="1169"/>
        <end position="1188"/>
    </location>
</feature>
<dbReference type="InterPro" id="IPR039164">
    <property type="entry name" value="UBR1-like"/>
</dbReference>
<comment type="caution">
    <text evidence="13">The sequence shown here is derived from an EMBL/GenBank/DDBJ whole genome shotgun (WGS) entry which is preliminary data.</text>
</comment>
<dbReference type="GO" id="GO:0016567">
    <property type="term" value="P:protein ubiquitination"/>
    <property type="evidence" value="ECO:0007669"/>
    <property type="project" value="UniProtKB-UniRule"/>
</dbReference>
<accession>A0AAV9IUA9</accession>
<dbReference type="SMART" id="SM00396">
    <property type="entry name" value="ZnF_UBR1"/>
    <property type="match status" value="1"/>
</dbReference>
<evidence type="ECO:0000259" key="12">
    <source>
        <dbReference type="PROSITE" id="PS51157"/>
    </source>
</evidence>
<dbReference type="Pfam" id="PF02207">
    <property type="entry name" value="zf-UBR"/>
    <property type="match status" value="1"/>
</dbReference>
<evidence type="ECO:0000256" key="11">
    <source>
        <dbReference type="SAM" id="MobiDB-lite"/>
    </source>
</evidence>
<gene>
    <name evidence="13" type="ORF">CDCA_CDCA06G1769</name>
</gene>
<evidence type="ECO:0000256" key="7">
    <source>
        <dbReference type="ARBA" id="ARBA00022833"/>
    </source>
</evidence>
<dbReference type="GO" id="GO:0061630">
    <property type="term" value="F:ubiquitin protein ligase activity"/>
    <property type="evidence" value="ECO:0007669"/>
    <property type="project" value="UniProtKB-UniRule"/>
</dbReference>